<name>A0AAW0BQZ7_9AGAR</name>
<organism evidence="6 7">
    <name type="scientific">Paramarasmius palmivorus</name>
    <dbReference type="NCBI Taxonomy" id="297713"/>
    <lineage>
        <taxon>Eukaryota</taxon>
        <taxon>Fungi</taxon>
        <taxon>Dikarya</taxon>
        <taxon>Basidiomycota</taxon>
        <taxon>Agaricomycotina</taxon>
        <taxon>Agaricomycetes</taxon>
        <taxon>Agaricomycetidae</taxon>
        <taxon>Agaricales</taxon>
        <taxon>Marasmiineae</taxon>
        <taxon>Marasmiaceae</taxon>
        <taxon>Paramarasmius</taxon>
    </lineage>
</organism>
<dbReference type="InterPro" id="IPR002893">
    <property type="entry name" value="Znf_MYND"/>
</dbReference>
<gene>
    <name evidence="6" type="ORF">VNI00_015044</name>
</gene>
<evidence type="ECO:0000256" key="4">
    <source>
        <dbReference type="PROSITE-ProRule" id="PRU00134"/>
    </source>
</evidence>
<dbReference type="Pfam" id="PF01753">
    <property type="entry name" value="zf-MYND"/>
    <property type="match status" value="1"/>
</dbReference>
<keyword evidence="7" id="KW-1185">Reference proteome</keyword>
<evidence type="ECO:0000256" key="3">
    <source>
        <dbReference type="ARBA" id="ARBA00022833"/>
    </source>
</evidence>
<comment type="caution">
    <text evidence="6">The sequence shown here is derived from an EMBL/GenBank/DDBJ whole genome shotgun (WGS) entry which is preliminary data.</text>
</comment>
<evidence type="ECO:0000313" key="6">
    <source>
        <dbReference type="EMBL" id="KAK7027961.1"/>
    </source>
</evidence>
<dbReference type="AlphaFoldDB" id="A0AAW0BQZ7"/>
<dbReference type="PROSITE" id="PS50865">
    <property type="entry name" value="ZF_MYND_2"/>
    <property type="match status" value="1"/>
</dbReference>
<sequence length="265" mass="31059">MSTITKLRRCSKCTLATYCGGECQKAHWREHKAECKILATEREKAMSLGLGERYESLEKWRRHRANSLLGPVSWALDVGLDTDKSGTHIFLVKLVITEASENRRNPWRLESARIVPHHLLSQTYGYDIEPQTDIVRILFVDEALSRHFLLHWEMRVDAEAEGKLRRLVLKEDECDWIDWTSNLVQYGVHRPDRPPEIDSYLYPKGTTRQESMKRFLRFHMWVDEVWEVLLGAADSALELQTSPERLETHRLVVFADLLVQKQRYT</sequence>
<protein>
    <recommendedName>
        <fullName evidence="5">MYND-type domain-containing protein</fullName>
    </recommendedName>
</protein>
<keyword evidence="2 4" id="KW-0863">Zinc-finger</keyword>
<proteinExistence type="predicted"/>
<feature type="domain" description="MYND-type" evidence="5">
    <location>
        <begin position="1"/>
        <end position="35"/>
    </location>
</feature>
<evidence type="ECO:0000259" key="5">
    <source>
        <dbReference type="PROSITE" id="PS50865"/>
    </source>
</evidence>
<evidence type="ECO:0000256" key="1">
    <source>
        <dbReference type="ARBA" id="ARBA00022723"/>
    </source>
</evidence>
<dbReference type="GO" id="GO:0008270">
    <property type="term" value="F:zinc ion binding"/>
    <property type="evidence" value="ECO:0007669"/>
    <property type="project" value="UniProtKB-KW"/>
</dbReference>
<evidence type="ECO:0000256" key="2">
    <source>
        <dbReference type="ARBA" id="ARBA00022771"/>
    </source>
</evidence>
<dbReference type="EMBL" id="JAYKXP010000092">
    <property type="protein sequence ID" value="KAK7027961.1"/>
    <property type="molecule type" value="Genomic_DNA"/>
</dbReference>
<reference evidence="6 7" key="1">
    <citation type="submission" date="2024-01" db="EMBL/GenBank/DDBJ databases">
        <title>A draft genome for a cacao thread blight-causing isolate of Paramarasmius palmivorus.</title>
        <authorList>
            <person name="Baruah I.K."/>
            <person name="Bukari Y."/>
            <person name="Amoako-Attah I."/>
            <person name="Meinhardt L.W."/>
            <person name="Bailey B.A."/>
            <person name="Cohen S.P."/>
        </authorList>
    </citation>
    <scope>NUCLEOTIDE SEQUENCE [LARGE SCALE GENOMIC DNA]</scope>
    <source>
        <strain evidence="6 7">GH-12</strain>
    </source>
</reference>
<dbReference type="SUPFAM" id="SSF144232">
    <property type="entry name" value="HIT/MYND zinc finger-like"/>
    <property type="match status" value="1"/>
</dbReference>
<keyword evidence="1" id="KW-0479">Metal-binding</keyword>
<dbReference type="Gene3D" id="6.10.140.2220">
    <property type="match status" value="1"/>
</dbReference>
<accession>A0AAW0BQZ7</accession>
<dbReference type="Proteomes" id="UP001383192">
    <property type="component" value="Unassembled WGS sequence"/>
</dbReference>
<evidence type="ECO:0000313" key="7">
    <source>
        <dbReference type="Proteomes" id="UP001383192"/>
    </source>
</evidence>
<keyword evidence="3" id="KW-0862">Zinc</keyword>